<feature type="transmembrane region" description="Helical" evidence="1">
    <location>
        <begin position="78"/>
        <end position="95"/>
    </location>
</feature>
<name>A0A2C9EIM8_PSEPH</name>
<sequence length="380" mass="42799">MKNDLNKPYFTPMVFWLALICVLLLVYGFGPAEVPELIYLSLEPVCLLLAFVFMYYFFCWSLISVFRLGEIGWKRVDYAWLLLASLALISATQAVRVDWFQTDYQLAQQAQAGLQRRVATEIEDMLGVEHCKAAIARYEPQDAAQVSSLCERFAALERTADGRLSVLAEVKVQQALEDIRGEYTAAPIRQWLQGLSESLKELEQQRAEVRRLYGLVTVSATERLYSYFVPLLLVIALALRASKVTGEVLLKAPRRRKLWLIINRRVVIDGLGFARGARARLDEALGNWRVARWGVVHLGCDFIGAPGPQDTPVPVTPGFYESEFQLASLADFDSSEFVEWAATQTIDTLYLVGETDAGLIGRLRLWGAAANIEVLVRERI</sequence>
<evidence type="ECO:0000256" key="1">
    <source>
        <dbReference type="SAM" id="Phobius"/>
    </source>
</evidence>
<protein>
    <submittedName>
        <fullName evidence="2">Uncharacterized protein</fullName>
    </submittedName>
</protein>
<keyword evidence="1" id="KW-0812">Transmembrane</keyword>
<dbReference type="EMBL" id="CP003190">
    <property type="protein sequence ID" value="AGL83516.1"/>
    <property type="molecule type" value="Genomic_DNA"/>
</dbReference>
<proteinExistence type="predicted"/>
<dbReference type="RefSeq" id="WP_015634650.1">
    <property type="nucleotide sequence ID" value="NC_021237.1"/>
</dbReference>
<keyword evidence="1" id="KW-1133">Transmembrane helix</keyword>
<dbReference type="HOGENOM" id="CLU_729313_0_0_6"/>
<organism evidence="2 3">
    <name type="scientific">Pseudomonas protegens (strain DSM 19095 / LMG 27888 / CFBP 6595 / CHA0)</name>
    <dbReference type="NCBI Taxonomy" id="1124983"/>
    <lineage>
        <taxon>Bacteria</taxon>
        <taxon>Pseudomonadati</taxon>
        <taxon>Pseudomonadota</taxon>
        <taxon>Gammaproteobacteria</taxon>
        <taxon>Pseudomonadales</taxon>
        <taxon>Pseudomonadaceae</taxon>
        <taxon>Pseudomonas</taxon>
    </lineage>
</organism>
<dbReference type="AlphaFoldDB" id="A0A2C9EIM8"/>
<evidence type="ECO:0000313" key="2">
    <source>
        <dbReference type="EMBL" id="AGL83516.1"/>
    </source>
</evidence>
<reference evidence="3" key="1">
    <citation type="journal article" date="2014" name="Genome Announc.">
        <title>Full-genome sequence of the plant growth-promoting bacterium Pseudomonas protegens CHA0.</title>
        <authorList>
            <person name="Jousset A."/>
            <person name="Schuldes J."/>
            <person name="Keel C."/>
            <person name="Maurhofer M."/>
            <person name="Daniel R."/>
            <person name="Scheu S."/>
            <person name="Thuermer A."/>
        </authorList>
    </citation>
    <scope>NUCLEOTIDE SEQUENCE [LARGE SCALE GENOMIC DNA]</scope>
    <source>
        <strain evidence="3">DSM 19095 / LMG 27888 / CFBP 6595 / CHA0</strain>
    </source>
</reference>
<feature type="transmembrane region" description="Helical" evidence="1">
    <location>
        <begin position="9"/>
        <end position="30"/>
    </location>
</feature>
<gene>
    <name evidence="2" type="ORF">PFLCHA0_c17280</name>
</gene>
<dbReference type="Proteomes" id="UP000013940">
    <property type="component" value="Chromosome"/>
</dbReference>
<evidence type="ECO:0000313" key="3">
    <source>
        <dbReference type="Proteomes" id="UP000013940"/>
    </source>
</evidence>
<dbReference type="GeneID" id="57474710"/>
<accession>A0A2C9EIM8</accession>
<keyword evidence="1" id="KW-0472">Membrane</keyword>
<feature type="transmembrane region" description="Helical" evidence="1">
    <location>
        <begin position="42"/>
        <end position="66"/>
    </location>
</feature>
<dbReference type="KEGG" id="pprc:PFLCHA0_c17280"/>